<feature type="domain" description="Cytochrome c-type biogenesis protein H Ig-like" evidence="6">
    <location>
        <begin position="225"/>
        <end position="331"/>
    </location>
</feature>
<evidence type="ECO:0000313" key="8">
    <source>
        <dbReference type="EMBL" id="TKS54196.1"/>
    </source>
</evidence>
<feature type="repeat" description="TPR" evidence="4">
    <location>
        <begin position="83"/>
        <end position="116"/>
    </location>
</feature>
<dbReference type="EMBL" id="SPUH01000001">
    <property type="protein sequence ID" value="TKS54196.1"/>
    <property type="molecule type" value="Genomic_DNA"/>
</dbReference>
<dbReference type="InterPro" id="IPR019734">
    <property type="entry name" value="TPR_rpt"/>
</dbReference>
<evidence type="ECO:0000313" key="9">
    <source>
        <dbReference type="Proteomes" id="UP000298681"/>
    </source>
</evidence>
<gene>
    <name evidence="8" type="ORF">E4582_05050</name>
</gene>
<comment type="caution">
    <text evidence="8">The sequence shown here is derived from an EMBL/GenBank/DDBJ whole genome shotgun (WGS) entry which is preliminary data.</text>
</comment>
<proteinExistence type="predicted"/>
<dbReference type="PROSITE" id="PS50005">
    <property type="entry name" value="TPR"/>
    <property type="match status" value="1"/>
</dbReference>
<accession>A0A4Z1R5J6</accession>
<organism evidence="8 9">
    <name type="scientific">Luteimonas yindakuii</name>
    <dbReference type="NCBI Taxonomy" id="2565782"/>
    <lineage>
        <taxon>Bacteria</taxon>
        <taxon>Pseudomonadati</taxon>
        <taxon>Pseudomonadota</taxon>
        <taxon>Gammaproteobacteria</taxon>
        <taxon>Lysobacterales</taxon>
        <taxon>Lysobacteraceae</taxon>
        <taxon>Luteimonas</taxon>
    </lineage>
</organism>
<dbReference type="AlphaFoldDB" id="A0A4Z1R5J6"/>
<evidence type="ECO:0000259" key="6">
    <source>
        <dbReference type="Pfam" id="PF23892"/>
    </source>
</evidence>
<feature type="transmembrane region" description="Helical" evidence="5">
    <location>
        <begin position="30"/>
        <end position="50"/>
    </location>
</feature>
<protein>
    <submittedName>
        <fullName evidence="8">Tetratricopeptide repeat protein</fullName>
    </submittedName>
</protein>
<dbReference type="SUPFAM" id="SSF48452">
    <property type="entry name" value="TPR-like"/>
    <property type="match status" value="1"/>
</dbReference>
<dbReference type="InterPro" id="IPR051263">
    <property type="entry name" value="C-type_cytochrome_biogenesis"/>
</dbReference>
<keyword evidence="3 4" id="KW-0802">TPR repeat</keyword>
<reference evidence="8 9" key="1">
    <citation type="submission" date="2019-01" db="EMBL/GenBank/DDBJ databases">
        <authorList>
            <person name="Zhang S."/>
        </authorList>
    </citation>
    <scope>NUCLEOTIDE SEQUENCE [LARGE SCALE GENOMIC DNA]</scope>
    <source>
        <strain evidence="8 9">1626</strain>
    </source>
</reference>
<dbReference type="InterPro" id="IPR056413">
    <property type="entry name" value="TPR_CcmH_CycH"/>
</dbReference>
<keyword evidence="1" id="KW-0677">Repeat</keyword>
<dbReference type="GO" id="GO:0017004">
    <property type="term" value="P:cytochrome complex assembly"/>
    <property type="evidence" value="ECO:0007669"/>
    <property type="project" value="UniProtKB-KW"/>
</dbReference>
<dbReference type="Pfam" id="PF23892">
    <property type="entry name" value="Ig_CycH"/>
    <property type="match status" value="1"/>
</dbReference>
<keyword evidence="5" id="KW-0472">Membrane</keyword>
<evidence type="ECO:0000256" key="1">
    <source>
        <dbReference type="ARBA" id="ARBA00022737"/>
    </source>
</evidence>
<evidence type="ECO:0000256" key="4">
    <source>
        <dbReference type="PROSITE-ProRule" id="PRU00339"/>
    </source>
</evidence>
<feature type="domain" description="Cytochrome c-type biogenesis protein H TPR" evidence="7">
    <location>
        <begin position="63"/>
        <end position="188"/>
    </location>
</feature>
<dbReference type="PANTHER" id="PTHR47870:SF1">
    <property type="entry name" value="CYTOCHROME C-TYPE BIOGENESIS PROTEIN CCMH"/>
    <property type="match status" value="1"/>
</dbReference>
<keyword evidence="5" id="KW-0812">Transmembrane</keyword>
<dbReference type="Pfam" id="PF23914">
    <property type="entry name" value="TPR_CcmH_CycH"/>
    <property type="match status" value="1"/>
</dbReference>
<evidence type="ECO:0000256" key="2">
    <source>
        <dbReference type="ARBA" id="ARBA00022748"/>
    </source>
</evidence>
<name>A0A4Z1R5J6_9GAMM</name>
<keyword evidence="9" id="KW-1185">Reference proteome</keyword>
<dbReference type="Gene3D" id="1.25.40.10">
    <property type="entry name" value="Tetratricopeptide repeat domain"/>
    <property type="match status" value="1"/>
</dbReference>
<dbReference type="RefSeq" id="WP_134673577.1">
    <property type="nucleotide sequence ID" value="NZ_SPUH01000001.1"/>
</dbReference>
<dbReference type="InterPro" id="IPR056412">
    <property type="entry name" value="Ig_CycH"/>
</dbReference>
<evidence type="ECO:0000256" key="3">
    <source>
        <dbReference type="ARBA" id="ARBA00022803"/>
    </source>
</evidence>
<keyword evidence="2" id="KW-0201">Cytochrome c-type biogenesis</keyword>
<sequence>MGPYLVLATLLALVAAVVLAWPLRGSRALFAGLVVAISVMALSLYQLVGTPAGLDPAQRRAPETLEEAITQLQTDLERDPRQVEGWRLLGRALQQQERMVEARDAFARAARLDPEDLGLQTEYAESRSRADAQRRFDDEAVEVLEHVLGLDPTQQRARLFLGIAYRQAGRNAEAASTWEPLLATLGGDAAAGLRAQVDDARASAGLDPLPSMAQREDPTAADDGLHVRVALDPEFAARVRLDPAAVVFVIARSPGVPMPVAAQRHTVADLPLDIVLGDADSPMPTQPLSALPEVEVLARISSSGSATPQEADLSSAPVRVRLPATDAVELVLGAAPRDR</sequence>
<keyword evidence="5" id="KW-1133">Transmembrane helix</keyword>
<evidence type="ECO:0000259" key="7">
    <source>
        <dbReference type="Pfam" id="PF23914"/>
    </source>
</evidence>
<dbReference type="PANTHER" id="PTHR47870">
    <property type="entry name" value="CYTOCHROME C-TYPE BIOGENESIS PROTEIN CCMH"/>
    <property type="match status" value="1"/>
</dbReference>
<dbReference type="Proteomes" id="UP000298681">
    <property type="component" value="Unassembled WGS sequence"/>
</dbReference>
<evidence type="ECO:0000256" key="5">
    <source>
        <dbReference type="SAM" id="Phobius"/>
    </source>
</evidence>
<dbReference type="InterPro" id="IPR011990">
    <property type="entry name" value="TPR-like_helical_dom_sf"/>
</dbReference>